<comment type="caution">
    <text evidence="2">The sequence shown here is derived from an EMBL/GenBank/DDBJ whole genome shotgun (WGS) entry which is preliminary data.</text>
</comment>
<feature type="signal peptide" evidence="1">
    <location>
        <begin position="1"/>
        <end position="17"/>
    </location>
</feature>
<accession>A0A9P4K0X6</accession>
<evidence type="ECO:0000256" key="1">
    <source>
        <dbReference type="SAM" id="SignalP"/>
    </source>
</evidence>
<protein>
    <submittedName>
        <fullName evidence="2">Uncharacterized protein</fullName>
    </submittedName>
</protein>
<evidence type="ECO:0000313" key="2">
    <source>
        <dbReference type="EMBL" id="KAF2260086.1"/>
    </source>
</evidence>
<gene>
    <name evidence="2" type="ORF">CC78DRAFT_571409</name>
</gene>
<keyword evidence="1" id="KW-0732">Signal</keyword>
<reference evidence="3" key="1">
    <citation type="journal article" date="2020" name="Stud. Mycol.">
        <title>101 Dothideomycetes genomes: A test case for predicting lifestyles and emergence of pathogens.</title>
        <authorList>
            <person name="Haridas S."/>
            <person name="Albert R."/>
            <person name="Binder M."/>
            <person name="Bloem J."/>
            <person name="LaButti K."/>
            <person name="Salamov A."/>
            <person name="Andreopoulos B."/>
            <person name="Baker S."/>
            <person name="Barry K."/>
            <person name="Bills G."/>
            <person name="Bluhm B."/>
            <person name="Cannon C."/>
            <person name="Castanera R."/>
            <person name="Culley D."/>
            <person name="Daum C."/>
            <person name="Ezra D."/>
            <person name="Gonzalez J."/>
            <person name="Henrissat B."/>
            <person name="Kuo A."/>
            <person name="Liang C."/>
            <person name="Lipzen A."/>
            <person name="Lutzoni F."/>
            <person name="Magnuson J."/>
            <person name="Mondo S."/>
            <person name="Nolan M."/>
            <person name="Ohm R."/>
            <person name="Pangilinan J."/>
            <person name="Park H.-J."/>
            <person name="Ramirez L."/>
            <person name="Alfaro M."/>
            <person name="Sun H."/>
            <person name="Tritt A."/>
            <person name="Yoshinaga Y."/>
            <person name="Zwiers L.-H."/>
            <person name="Turgeon B."/>
            <person name="Goodwin S."/>
            <person name="Spatafora J."/>
            <person name="Crous P."/>
            <person name="Grigoriev I."/>
        </authorList>
    </citation>
    <scope>NUCLEOTIDE SEQUENCE [LARGE SCALE GENOMIC DNA]</scope>
    <source>
        <strain evidence="3">CBS 304.66</strain>
    </source>
</reference>
<dbReference type="EMBL" id="ML986689">
    <property type="protein sequence ID" value="KAF2260086.1"/>
    <property type="molecule type" value="Genomic_DNA"/>
</dbReference>
<dbReference type="AlphaFoldDB" id="A0A9P4K0X6"/>
<name>A0A9P4K0X6_9PLEO</name>
<organism evidence="2 3">
    <name type="scientific">Lojkania enalia</name>
    <dbReference type="NCBI Taxonomy" id="147567"/>
    <lineage>
        <taxon>Eukaryota</taxon>
        <taxon>Fungi</taxon>
        <taxon>Dikarya</taxon>
        <taxon>Ascomycota</taxon>
        <taxon>Pezizomycotina</taxon>
        <taxon>Dothideomycetes</taxon>
        <taxon>Pleosporomycetidae</taxon>
        <taxon>Pleosporales</taxon>
        <taxon>Pleosporales incertae sedis</taxon>
        <taxon>Lojkania</taxon>
    </lineage>
</organism>
<feature type="chain" id="PRO_5040326645" evidence="1">
    <location>
        <begin position="18"/>
        <end position="205"/>
    </location>
</feature>
<proteinExistence type="predicted"/>
<dbReference type="Proteomes" id="UP000800093">
    <property type="component" value="Unassembled WGS sequence"/>
</dbReference>
<evidence type="ECO:0000313" key="3">
    <source>
        <dbReference type="Proteomes" id="UP000800093"/>
    </source>
</evidence>
<keyword evidence="3" id="KW-1185">Reference proteome</keyword>
<sequence>MRRETILIPLISALVGASPTPAPIMDELSLLNIVGKCNHDGSWLKMDTDPAKPKELGYVGAVEAFCKRFAGHRISKNPGILGWEDVNREVEDDSNSPQVIVNGQAGRVAFRVQNWQNTEYVMTEDECNIVFKKIAQADSSDPKRVCSRNDKKEACGGTYVIGNTDTPAAPNEGDGKNIKLIFEAMIDIQRQPSPNPTNCEKCKDA</sequence>